<accession>S7WQC1</accession>
<dbReference type="AlphaFoldDB" id="S7WQC1"/>
<gene>
    <name evidence="1" type="ORF">ADICYQ_2041</name>
</gene>
<dbReference type="RefSeq" id="WP_020893194.1">
    <property type="nucleotide sequence ID" value="NZ_ATNM01000089.1"/>
</dbReference>
<evidence type="ECO:0000313" key="2">
    <source>
        <dbReference type="Proteomes" id="UP000014974"/>
    </source>
</evidence>
<name>S7WQC1_9BACT</name>
<proteinExistence type="predicted"/>
<organism evidence="1 2">
    <name type="scientific">Cyclobacterium qasimii M12-11B</name>
    <dbReference type="NCBI Taxonomy" id="641524"/>
    <lineage>
        <taxon>Bacteria</taxon>
        <taxon>Pseudomonadati</taxon>
        <taxon>Bacteroidota</taxon>
        <taxon>Cytophagia</taxon>
        <taxon>Cytophagales</taxon>
        <taxon>Cyclobacteriaceae</taxon>
        <taxon>Cyclobacterium</taxon>
    </lineage>
</organism>
<protein>
    <submittedName>
        <fullName evidence="1">Uncharacterized protein</fullName>
    </submittedName>
</protein>
<dbReference type="EMBL" id="ATNM01000089">
    <property type="protein sequence ID" value="EPR68954.1"/>
    <property type="molecule type" value="Genomic_DNA"/>
</dbReference>
<evidence type="ECO:0000313" key="1">
    <source>
        <dbReference type="EMBL" id="EPR68954.1"/>
    </source>
</evidence>
<sequence length="50" mass="6023">MKEQFDKKLAEKIKASFSKHEEPFDPKEWEKFSDAYFKPKRKPGLFFGLL</sequence>
<dbReference type="Proteomes" id="UP000014974">
    <property type="component" value="Unassembled WGS sequence"/>
</dbReference>
<reference evidence="1 2" key="1">
    <citation type="journal article" date="2013" name="Genome Announc.">
        <title>Draft Genome Sequence of Cyclobacterium qasimii Strain M12-11BT, Isolated from Arctic Marine Sediment.</title>
        <authorList>
            <person name="Shivaji S."/>
            <person name="Ara S."/>
            <person name="Singh A."/>
            <person name="Kumar Pinnaka A."/>
        </authorList>
    </citation>
    <scope>NUCLEOTIDE SEQUENCE [LARGE SCALE GENOMIC DNA]</scope>
    <source>
        <strain evidence="1 2">M12-11B</strain>
    </source>
</reference>
<comment type="caution">
    <text evidence="1">The sequence shown here is derived from an EMBL/GenBank/DDBJ whole genome shotgun (WGS) entry which is preliminary data.</text>
</comment>